<comment type="subunit">
    <text evidence="1">Self-associates forming complexes of several hundred monomers.</text>
</comment>
<comment type="function">
    <text evidence="5">Involved in transvection phenomena (= synapsis-dependent gene expression), where the synaptic pairing of chromosomes carrying genes with which zeste interacts influences the expression of these genes. Zeste binds to DNA and stimulates transcription from a nearby promoter.</text>
</comment>
<evidence type="ECO:0000256" key="1">
    <source>
        <dbReference type="ARBA" id="ARBA00011764"/>
    </source>
</evidence>
<protein>
    <recommendedName>
        <fullName evidence="2">Regulatory protein zeste</fullName>
    </recommendedName>
</protein>
<keyword evidence="4" id="KW-0804">Transcription</keyword>
<accession>A0AAN7SKY6</accession>
<evidence type="ECO:0000256" key="5">
    <source>
        <dbReference type="ARBA" id="ARBA00025466"/>
    </source>
</evidence>
<evidence type="ECO:0000259" key="6">
    <source>
        <dbReference type="Pfam" id="PF13873"/>
    </source>
</evidence>
<organism evidence="7 8">
    <name type="scientific">Aquatica leii</name>
    <dbReference type="NCBI Taxonomy" id="1421715"/>
    <lineage>
        <taxon>Eukaryota</taxon>
        <taxon>Metazoa</taxon>
        <taxon>Ecdysozoa</taxon>
        <taxon>Arthropoda</taxon>
        <taxon>Hexapoda</taxon>
        <taxon>Insecta</taxon>
        <taxon>Pterygota</taxon>
        <taxon>Neoptera</taxon>
        <taxon>Endopterygota</taxon>
        <taxon>Coleoptera</taxon>
        <taxon>Polyphaga</taxon>
        <taxon>Elateriformia</taxon>
        <taxon>Elateroidea</taxon>
        <taxon>Lampyridae</taxon>
        <taxon>Luciolinae</taxon>
        <taxon>Aquatica</taxon>
    </lineage>
</organism>
<evidence type="ECO:0000313" key="7">
    <source>
        <dbReference type="EMBL" id="KAK4887432.1"/>
    </source>
</evidence>
<sequence>MMENSRIRGKNFSENGKNVLFDLVTSKYSDIIDNKKTDGVTLAKKKLAWEEVAVNFNCQNQNGNRSAKQLHDLYDNLKRTARVNLQCDKFTPLPNKYDSSTSYIDPQPSCSSKHTPTACNMVTNTVLTYDVVPSGDLQLVTPDSPLFTEDFPGGGLPSPIKKDDCDDLIVDIVNIKTIFGLVNPCDNEDTEKQISMEDSEPWTETIIMESDTNSISETFNGTGIPTD</sequence>
<gene>
    <name evidence="7" type="ORF">RN001_003703</name>
</gene>
<dbReference type="PANTHER" id="PTHR21411">
    <property type="entry name" value="APONTIC"/>
    <property type="match status" value="1"/>
</dbReference>
<dbReference type="EMBL" id="JARPUR010000001">
    <property type="protein sequence ID" value="KAK4887432.1"/>
    <property type="molecule type" value="Genomic_DNA"/>
</dbReference>
<feature type="domain" description="Myb/SANT-like DNA-binding" evidence="6">
    <location>
        <begin position="8"/>
        <end position="85"/>
    </location>
</feature>
<evidence type="ECO:0000256" key="3">
    <source>
        <dbReference type="ARBA" id="ARBA00023015"/>
    </source>
</evidence>
<evidence type="ECO:0000313" key="8">
    <source>
        <dbReference type="Proteomes" id="UP001353858"/>
    </source>
</evidence>
<dbReference type="Proteomes" id="UP001353858">
    <property type="component" value="Unassembled WGS sequence"/>
</dbReference>
<evidence type="ECO:0000256" key="2">
    <source>
        <dbReference type="ARBA" id="ARBA00016807"/>
    </source>
</evidence>
<keyword evidence="3" id="KW-0805">Transcription regulation</keyword>
<dbReference type="Pfam" id="PF13873">
    <property type="entry name" value="Myb_DNA-bind_5"/>
    <property type="match status" value="1"/>
</dbReference>
<name>A0AAN7SKY6_9COLE</name>
<dbReference type="PANTHER" id="PTHR21411:SF0">
    <property type="entry name" value="REGULATORY PROTEIN ZESTE"/>
    <property type="match status" value="1"/>
</dbReference>
<keyword evidence="8" id="KW-1185">Reference proteome</keyword>
<reference evidence="8" key="1">
    <citation type="submission" date="2023-01" db="EMBL/GenBank/DDBJ databases">
        <title>Key to firefly adult light organ development and bioluminescence: homeobox transcription factors regulate luciferase expression and transportation to peroxisome.</title>
        <authorList>
            <person name="Fu X."/>
        </authorList>
    </citation>
    <scope>NUCLEOTIDE SEQUENCE [LARGE SCALE GENOMIC DNA]</scope>
</reference>
<dbReference type="AlphaFoldDB" id="A0AAN7SKY6"/>
<dbReference type="InterPro" id="IPR028002">
    <property type="entry name" value="Myb_DNA-bind_5"/>
</dbReference>
<evidence type="ECO:0000256" key="4">
    <source>
        <dbReference type="ARBA" id="ARBA00023163"/>
    </source>
</evidence>
<proteinExistence type="predicted"/>
<comment type="caution">
    <text evidence="7">The sequence shown here is derived from an EMBL/GenBank/DDBJ whole genome shotgun (WGS) entry which is preliminary data.</text>
</comment>